<keyword evidence="3 5" id="KW-0326">Glycosidase</keyword>
<dbReference type="PROSITE" id="PS51760">
    <property type="entry name" value="GH10_2"/>
    <property type="match status" value="1"/>
</dbReference>
<evidence type="ECO:0000256" key="5">
    <source>
        <dbReference type="RuleBase" id="RU361174"/>
    </source>
</evidence>
<dbReference type="GO" id="GO:0031176">
    <property type="term" value="F:endo-1,4-beta-xylanase activity"/>
    <property type="evidence" value="ECO:0007669"/>
    <property type="project" value="UniProtKB-EC"/>
</dbReference>
<evidence type="ECO:0000313" key="7">
    <source>
        <dbReference type="EMBL" id="EGF90684.1"/>
    </source>
</evidence>
<proteinExistence type="inferred from homology"/>
<evidence type="ECO:0000256" key="4">
    <source>
        <dbReference type="ARBA" id="ARBA00023326"/>
    </source>
</evidence>
<keyword evidence="8" id="KW-1185">Reference proteome</keyword>
<dbReference type="Proteomes" id="UP000006512">
    <property type="component" value="Unassembled WGS sequence"/>
</dbReference>
<keyword evidence="1 5" id="KW-0378">Hydrolase</keyword>
<dbReference type="InterPro" id="IPR017853">
    <property type="entry name" value="GH"/>
</dbReference>
<evidence type="ECO:0000256" key="1">
    <source>
        <dbReference type="ARBA" id="ARBA00022801"/>
    </source>
</evidence>
<keyword evidence="2 5" id="KW-0119">Carbohydrate metabolism</keyword>
<dbReference type="PRINTS" id="PR00134">
    <property type="entry name" value="GLHYDRLASE10"/>
</dbReference>
<comment type="similarity">
    <text evidence="5">Belongs to the glycosyl hydrolase 10 (cellulase F) family.</text>
</comment>
<dbReference type="Gene3D" id="3.20.20.80">
    <property type="entry name" value="Glycosidases"/>
    <property type="match status" value="1"/>
</dbReference>
<evidence type="ECO:0000259" key="6">
    <source>
        <dbReference type="PROSITE" id="PS51760"/>
    </source>
</evidence>
<dbReference type="SMART" id="SM00633">
    <property type="entry name" value="Glyco_10"/>
    <property type="match status" value="1"/>
</dbReference>
<organism evidence="7 8">
    <name type="scientific">Asticcacaulis biprosthecium C19</name>
    <dbReference type="NCBI Taxonomy" id="715226"/>
    <lineage>
        <taxon>Bacteria</taxon>
        <taxon>Pseudomonadati</taxon>
        <taxon>Pseudomonadota</taxon>
        <taxon>Alphaproteobacteria</taxon>
        <taxon>Caulobacterales</taxon>
        <taxon>Caulobacteraceae</taxon>
        <taxon>Asticcacaulis</taxon>
    </lineage>
</organism>
<dbReference type="SUPFAM" id="SSF51445">
    <property type="entry name" value="(Trans)glycosidases"/>
    <property type="match status" value="1"/>
</dbReference>
<dbReference type="InterPro" id="IPR044846">
    <property type="entry name" value="GH10"/>
</dbReference>
<sequence>MPDPATAPALKTHFAGKFKIGMAVDPGQAVNAVTSPVLLKHAGSITAESVMKADPIGVSAGVYNYGPADQLVTLAQTNGIDVRGHALLWHQTSPAWFFAGDTTAPGYKATVQARLETYITDVVTHFKGKVYAWDVVNEPTRDDASGNYRNSQWYQIFGPDYIEIAFRAARAADPTVQLFINDYGTEDPGKLGRFMAIVDTMLARGVPIDGIGHQLHINTSWPPVANVKAAFVAAETRSLMNHVTELDVSLYTSDSGSCFGSPPTGCQAAFVAGTTAYNDALRAQALQYRTMFNLFQEHASVKSVTMWGVADNSTWLSTFPTTRLNHPLLFDTTGNPKSAFWAVTDATFVP</sequence>
<dbReference type="GO" id="GO:0045493">
    <property type="term" value="P:xylan catabolic process"/>
    <property type="evidence" value="ECO:0007669"/>
    <property type="project" value="UniProtKB-KW"/>
</dbReference>
<evidence type="ECO:0000256" key="2">
    <source>
        <dbReference type="ARBA" id="ARBA00023277"/>
    </source>
</evidence>
<gene>
    <name evidence="7" type="ORF">ABI_37160</name>
</gene>
<comment type="catalytic activity">
    <reaction evidence="5">
        <text>Endohydrolysis of (1-&gt;4)-beta-D-xylosidic linkages in xylans.</text>
        <dbReference type="EC" id="3.2.1.8"/>
    </reaction>
</comment>
<dbReference type="OrthoDB" id="9815836at2"/>
<name>F4QR47_9CAUL</name>
<dbReference type="STRING" id="715226.ABI_37160"/>
<dbReference type="EC" id="3.2.1.8" evidence="5"/>
<keyword evidence="7" id="KW-0858">Xylan degradation</keyword>
<dbReference type="Pfam" id="PF00331">
    <property type="entry name" value="Glyco_hydro_10"/>
    <property type="match status" value="1"/>
</dbReference>
<dbReference type="EMBL" id="GL883079">
    <property type="protein sequence ID" value="EGF90684.1"/>
    <property type="molecule type" value="Genomic_DNA"/>
</dbReference>
<dbReference type="AlphaFoldDB" id="F4QR47"/>
<reference evidence="8" key="1">
    <citation type="submission" date="2011-03" db="EMBL/GenBank/DDBJ databases">
        <title>Draft genome sequence of Brevundimonas diminuta.</title>
        <authorList>
            <person name="Brown P.J.B."/>
            <person name="Buechlein A."/>
            <person name="Hemmerich C."/>
            <person name="Brun Y.V."/>
        </authorList>
    </citation>
    <scope>NUCLEOTIDE SEQUENCE [LARGE SCALE GENOMIC DNA]</scope>
    <source>
        <strain evidence="8">C19</strain>
    </source>
</reference>
<accession>F4QR47</accession>
<evidence type="ECO:0000256" key="3">
    <source>
        <dbReference type="ARBA" id="ARBA00023295"/>
    </source>
</evidence>
<keyword evidence="4 5" id="KW-0624">Polysaccharide degradation</keyword>
<dbReference type="InterPro" id="IPR001000">
    <property type="entry name" value="GH10_dom"/>
</dbReference>
<protein>
    <recommendedName>
        <fullName evidence="5">Beta-xylanase</fullName>
        <ecNumber evidence="5">3.2.1.8</ecNumber>
    </recommendedName>
</protein>
<feature type="domain" description="GH10" evidence="6">
    <location>
        <begin position="4"/>
        <end position="346"/>
    </location>
</feature>
<dbReference type="eggNOG" id="COG3693">
    <property type="taxonomic scope" value="Bacteria"/>
</dbReference>
<dbReference type="PANTHER" id="PTHR31490">
    <property type="entry name" value="GLYCOSYL HYDROLASE"/>
    <property type="match status" value="1"/>
</dbReference>
<dbReference type="RefSeq" id="WP_006274495.1">
    <property type="nucleotide sequence ID" value="NZ_GL883079.1"/>
</dbReference>
<evidence type="ECO:0000313" key="8">
    <source>
        <dbReference type="Proteomes" id="UP000006512"/>
    </source>
</evidence>
<dbReference type="PANTHER" id="PTHR31490:SF90">
    <property type="entry name" value="ENDO-1,4-BETA-XYLANASE A"/>
    <property type="match status" value="1"/>
</dbReference>
<dbReference type="HOGENOM" id="CLU_020161_6_1_5"/>